<dbReference type="Pfam" id="PF01694">
    <property type="entry name" value="Rhomboid"/>
    <property type="match status" value="1"/>
</dbReference>
<dbReference type="RefSeq" id="WP_184652212.1">
    <property type="nucleotide sequence ID" value="NZ_JACHFR010000002.1"/>
</dbReference>
<feature type="transmembrane region" description="Helical" evidence="5">
    <location>
        <begin position="14"/>
        <end position="37"/>
    </location>
</feature>
<feature type="domain" description="Peptidase S54 rhomboid" evidence="6">
    <location>
        <begin position="61"/>
        <end position="204"/>
    </location>
</feature>
<feature type="transmembrane region" description="Helical" evidence="5">
    <location>
        <begin position="186"/>
        <end position="204"/>
    </location>
</feature>
<dbReference type="GO" id="GO:0016020">
    <property type="term" value="C:membrane"/>
    <property type="evidence" value="ECO:0007669"/>
    <property type="project" value="UniProtKB-SubCell"/>
</dbReference>
<feature type="transmembrane region" description="Helical" evidence="5">
    <location>
        <begin position="126"/>
        <end position="146"/>
    </location>
</feature>
<dbReference type="GO" id="GO:0004252">
    <property type="term" value="F:serine-type endopeptidase activity"/>
    <property type="evidence" value="ECO:0007669"/>
    <property type="project" value="InterPro"/>
</dbReference>
<keyword evidence="2 5" id="KW-0812">Transmembrane</keyword>
<evidence type="ECO:0000313" key="8">
    <source>
        <dbReference type="Proteomes" id="UP000578697"/>
    </source>
</evidence>
<evidence type="ECO:0000256" key="1">
    <source>
        <dbReference type="ARBA" id="ARBA00004141"/>
    </source>
</evidence>
<dbReference type="PANTHER" id="PTHR43066">
    <property type="entry name" value="RHOMBOID-RELATED PROTEIN"/>
    <property type="match status" value="1"/>
</dbReference>
<evidence type="ECO:0000313" key="7">
    <source>
        <dbReference type="EMBL" id="MBB5218771.1"/>
    </source>
</evidence>
<keyword evidence="3 5" id="KW-1133">Transmembrane helix</keyword>
<dbReference type="PANTHER" id="PTHR43066:SF11">
    <property type="entry name" value="PEPTIDASE S54 RHOMBOID DOMAIN-CONTAINING PROTEIN"/>
    <property type="match status" value="1"/>
</dbReference>
<name>A0A840SH75_9SPIR</name>
<dbReference type="Gene3D" id="1.20.1540.10">
    <property type="entry name" value="Rhomboid-like"/>
    <property type="match status" value="1"/>
</dbReference>
<comment type="caution">
    <text evidence="7">The sequence shown here is derived from an EMBL/GenBank/DDBJ whole genome shotgun (WGS) entry which is preliminary data.</text>
</comment>
<dbReference type="SUPFAM" id="SSF144091">
    <property type="entry name" value="Rhomboid-like"/>
    <property type="match status" value="1"/>
</dbReference>
<protein>
    <submittedName>
        <fullName evidence="7">Membrane associated rhomboid family serine protease</fullName>
    </submittedName>
</protein>
<keyword evidence="8" id="KW-1185">Reference proteome</keyword>
<proteinExistence type="predicted"/>
<dbReference type="EMBL" id="JACHFR010000002">
    <property type="protein sequence ID" value="MBB5218771.1"/>
    <property type="molecule type" value="Genomic_DNA"/>
</dbReference>
<feature type="transmembrane region" description="Helical" evidence="5">
    <location>
        <begin position="101"/>
        <end position="120"/>
    </location>
</feature>
<dbReference type="InterPro" id="IPR022764">
    <property type="entry name" value="Peptidase_S54_rhomboid_dom"/>
</dbReference>
<evidence type="ECO:0000256" key="5">
    <source>
        <dbReference type="SAM" id="Phobius"/>
    </source>
</evidence>
<dbReference type="InterPro" id="IPR035952">
    <property type="entry name" value="Rhomboid-like_sf"/>
</dbReference>
<feature type="transmembrane region" description="Helical" evidence="5">
    <location>
        <begin position="68"/>
        <end position="89"/>
    </location>
</feature>
<evidence type="ECO:0000256" key="4">
    <source>
        <dbReference type="ARBA" id="ARBA00023136"/>
    </source>
</evidence>
<keyword evidence="4 5" id="KW-0472">Membrane</keyword>
<evidence type="ECO:0000256" key="2">
    <source>
        <dbReference type="ARBA" id="ARBA00022692"/>
    </source>
</evidence>
<accession>A0A840SH75</accession>
<dbReference type="Proteomes" id="UP000578697">
    <property type="component" value="Unassembled WGS sequence"/>
</dbReference>
<reference evidence="7 8" key="1">
    <citation type="submission" date="2020-08" db="EMBL/GenBank/DDBJ databases">
        <title>Genomic Encyclopedia of Type Strains, Phase IV (KMG-IV): sequencing the most valuable type-strain genomes for metagenomic binning, comparative biology and taxonomic classification.</title>
        <authorList>
            <person name="Goeker M."/>
        </authorList>
    </citation>
    <scope>NUCLEOTIDE SEQUENCE [LARGE SCALE GENOMIC DNA]</scope>
    <source>
        <strain evidence="7 8">DSM 103679</strain>
    </source>
</reference>
<sequence>MFLRKPFKYTFSNVTLYLIGINVIVYLAGTLGLRFIVKGIPFDITHIFSANYIIMRIFNFYWQPFTYMFVHANITHLVFNMIGLLCFGYAVEKAIGSREFLLFYIFCGTLDGIISIIVYANTGLQYVWLMGASGAIYAVLFAYAVIFPRNRIFIWGIIPVPAPLLVLGYAVIEFLSQFNFRAGDNVAHLTHLVGFILAWLYLLVRMGVHPIRIWKDAYFR</sequence>
<keyword evidence="7" id="KW-0645">Protease</keyword>
<feature type="transmembrane region" description="Helical" evidence="5">
    <location>
        <begin position="153"/>
        <end position="174"/>
    </location>
</feature>
<gene>
    <name evidence="7" type="ORF">HNP77_001140</name>
</gene>
<comment type="subcellular location">
    <subcellularLocation>
        <location evidence="1">Membrane</location>
        <topology evidence="1">Multi-pass membrane protein</topology>
    </subcellularLocation>
</comment>
<evidence type="ECO:0000259" key="6">
    <source>
        <dbReference type="Pfam" id="PF01694"/>
    </source>
</evidence>
<dbReference type="AlphaFoldDB" id="A0A840SH75"/>
<evidence type="ECO:0000256" key="3">
    <source>
        <dbReference type="ARBA" id="ARBA00022989"/>
    </source>
</evidence>
<keyword evidence="7" id="KW-0378">Hydrolase</keyword>
<organism evidence="7 8">
    <name type="scientific">Treponema rectale</name>
    <dbReference type="NCBI Taxonomy" id="744512"/>
    <lineage>
        <taxon>Bacteria</taxon>
        <taxon>Pseudomonadati</taxon>
        <taxon>Spirochaetota</taxon>
        <taxon>Spirochaetia</taxon>
        <taxon>Spirochaetales</taxon>
        <taxon>Treponemataceae</taxon>
        <taxon>Treponema</taxon>
    </lineage>
</organism>
<dbReference type="GO" id="GO:0006508">
    <property type="term" value="P:proteolysis"/>
    <property type="evidence" value="ECO:0007669"/>
    <property type="project" value="UniProtKB-KW"/>
</dbReference>